<dbReference type="RefSeq" id="WP_167961368.1">
    <property type="nucleotide sequence ID" value="NZ_CP050831.1"/>
</dbReference>
<dbReference type="KEGG" id="bfc:BacF7301_06635"/>
<dbReference type="AlphaFoldDB" id="A0A6H0KKB8"/>
<dbReference type="Proteomes" id="UP000501780">
    <property type="component" value="Chromosome"/>
</dbReference>
<dbReference type="EMBL" id="CP050831">
    <property type="protein sequence ID" value="QIU93842.1"/>
    <property type="molecule type" value="Genomic_DNA"/>
</dbReference>
<dbReference type="PROSITE" id="PS51257">
    <property type="entry name" value="PROKAR_LIPOPROTEIN"/>
    <property type="match status" value="1"/>
</dbReference>
<sequence length="312" mass="36145">MKKCIDLTAYLLILLVFYSCNGDVFVDDFRSSDSELTLDGNGDVAVIRFASSNWDLLIYTHSDNFSYPYKIYDVDGNLTTTGEVPYLEGLGKIVCDEELTGFTIERSNSKELKITVDENARSIHFQFMIMVGNEYEYQEIYVDISPSDRYVFDRITYSLDAYSYKRETYTLKDFVQTNSSDIFYSHVWFPYENARYEVAFGSNRSEAFQLLGKDNLTVEIPSLEDGRLGMNGKQAQYTSMQQTLPFPNTEQVEVPIPPNSIQHIILKMDYEWFETEYTLYATQPKTGKQRIITGMLQSKIPGKYYLIRENLK</sequence>
<keyword evidence="2" id="KW-1185">Reference proteome</keyword>
<name>A0A6H0KKB8_9BACE</name>
<evidence type="ECO:0000313" key="2">
    <source>
        <dbReference type="Proteomes" id="UP000501780"/>
    </source>
</evidence>
<reference evidence="1 2" key="1">
    <citation type="submission" date="2020-03" db="EMBL/GenBank/DDBJ databases">
        <title>Genomic analysis of Bacteroides faecium CBA7301.</title>
        <authorList>
            <person name="Kim J."/>
            <person name="Roh S.W."/>
        </authorList>
    </citation>
    <scope>NUCLEOTIDE SEQUENCE [LARGE SCALE GENOMIC DNA]</scope>
    <source>
        <strain evidence="1 2">CBA7301</strain>
    </source>
</reference>
<accession>A0A6H0KKB8</accession>
<protein>
    <submittedName>
        <fullName evidence="1">Uncharacterized protein</fullName>
    </submittedName>
</protein>
<organism evidence="1 2">
    <name type="scientific">Bacteroides faecium</name>
    <dbReference type="NCBI Taxonomy" id="2715212"/>
    <lineage>
        <taxon>Bacteria</taxon>
        <taxon>Pseudomonadati</taxon>
        <taxon>Bacteroidota</taxon>
        <taxon>Bacteroidia</taxon>
        <taxon>Bacteroidales</taxon>
        <taxon>Bacteroidaceae</taxon>
        <taxon>Bacteroides</taxon>
    </lineage>
</organism>
<proteinExistence type="predicted"/>
<evidence type="ECO:0000313" key="1">
    <source>
        <dbReference type="EMBL" id="QIU93842.1"/>
    </source>
</evidence>
<gene>
    <name evidence="1" type="ORF">BacF7301_06635</name>
</gene>